<comment type="caution">
    <text evidence="3">The sequence shown here is derived from an EMBL/GenBank/DDBJ whole genome shotgun (WGS) entry which is preliminary data.</text>
</comment>
<dbReference type="OrthoDB" id="416786at2759"/>
<name>A0A2N3MZV6_9PEZI</name>
<dbReference type="InterPro" id="IPR042099">
    <property type="entry name" value="ANL_N_sf"/>
</dbReference>
<evidence type="ECO:0000256" key="1">
    <source>
        <dbReference type="ARBA" id="ARBA00022450"/>
    </source>
</evidence>
<dbReference type="GO" id="GO:0044550">
    <property type="term" value="P:secondary metabolite biosynthetic process"/>
    <property type="evidence" value="ECO:0007669"/>
    <property type="project" value="TreeGrafter"/>
</dbReference>
<proteinExistence type="predicted"/>
<dbReference type="PANTHER" id="PTHR45527:SF1">
    <property type="entry name" value="FATTY ACID SYNTHASE"/>
    <property type="match status" value="1"/>
</dbReference>
<evidence type="ECO:0000313" key="3">
    <source>
        <dbReference type="EMBL" id="PKS05724.1"/>
    </source>
</evidence>
<dbReference type="InParanoid" id="A0A2N3MZV6"/>
<accession>A0A2N3MZV6</accession>
<keyword evidence="4" id="KW-1185">Reference proteome</keyword>
<dbReference type="GO" id="GO:0031177">
    <property type="term" value="F:phosphopantetheine binding"/>
    <property type="evidence" value="ECO:0007669"/>
    <property type="project" value="TreeGrafter"/>
</dbReference>
<dbReference type="Gene3D" id="3.40.50.12780">
    <property type="entry name" value="N-terminal domain of ligase-like"/>
    <property type="match status" value="1"/>
</dbReference>
<keyword evidence="1" id="KW-0596">Phosphopantetheine</keyword>
<dbReference type="STRING" id="41688.A0A2N3MZV6"/>
<evidence type="ECO:0000256" key="2">
    <source>
        <dbReference type="ARBA" id="ARBA00022553"/>
    </source>
</evidence>
<sequence length="92" mass="10148">MTPSTTTTLAAQRVWKHLKKLRQQQYGPTEKSVTVALRQCAYKILLSYEDAGNMGRACRTVTWVVDQNDHSRLLPIGAFGELCVQGPGLADG</sequence>
<dbReference type="VEuPathDB" id="FungiDB:jhhlp_007553"/>
<evidence type="ECO:0000313" key="4">
    <source>
        <dbReference type="Proteomes" id="UP000233524"/>
    </source>
</evidence>
<dbReference type="GO" id="GO:0005737">
    <property type="term" value="C:cytoplasm"/>
    <property type="evidence" value="ECO:0007669"/>
    <property type="project" value="TreeGrafter"/>
</dbReference>
<reference evidence="3 4" key="1">
    <citation type="journal article" date="2017" name="G3 (Bethesda)">
        <title>First Draft Genome Sequence of the Pathogenic Fungus Lomentospora prolificans (Formerly Scedosporium prolificans).</title>
        <authorList>
            <person name="Luo R."/>
            <person name="Zimin A."/>
            <person name="Workman R."/>
            <person name="Fan Y."/>
            <person name="Pertea G."/>
            <person name="Grossman N."/>
            <person name="Wear M.P."/>
            <person name="Jia B."/>
            <person name="Miller H."/>
            <person name="Casadevall A."/>
            <person name="Timp W."/>
            <person name="Zhang S.X."/>
            <person name="Salzberg S.L."/>
        </authorList>
    </citation>
    <scope>NUCLEOTIDE SEQUENCE [LARGE SCALE GENOMIC DNA]</scope>
    <source>
        <strain evidence="3 4">JHH-5317</strain>
    </source>
</reference>
<organism evidence="3 4">
    <name type="scientific">Lomentospora prolificans</name>
    <dbReference type="NCBI Taxonomy" id="41688"/>
    <lineage>
        <taxon>Eukaryota</taxon>
        <taxon>Fungi</taxon>
        <taxon>Dikarya</taxon>
        <taxon>Ascomycota</taxon>
        <taxon>Pezizomycotina</taxon>
        <taxon>Sordariomycetes</taxon>
        <taxon>Hypocreomycetidae</taxon>
        <taxon>Microascales</taxon>
        <taxon>Microascaceae</taxon>
        <taxon>Lomentospora</taxon>
    </lineage>
</organism>
<dbReference type="GO" id="GO:0043041">
    <property type="term" value="P:amino acid activation for nonribosomal peptide biosynthetic process"/>
    <property type="evidence" value="ECO:0007669"/>
    <property type="project" value="TreeGrafter"/>
</dbReference>
<keyword evidence="2" id="KW-0597">Phosphoprotein</keyword>
<protein>
    <submittedName>
        <fullName evidence="3">Uncharacterized protein</fullName>
    </submittedName>
</protein>
<dbReference type="EMBL" id="NLAX01001139">
    <property type="protein sequence ID" value="PKS05724.1"/>
    <property type="molecule type" value="Genomic_DNA"/>
</dbReference>
<dbReference type="PANTHER" id="PTHR45527">
    <property type="entry name" value="NONRIBOSOMAL PEPTIDE SYNTHETASE"/>
    <property type="match status" value="1"/>
</dbReference>
<dbReference type="SUPFAM" id="SSF56801">
    <property type="entry name" value="Acetyl-CoA synthetase-like"/>
    <property type="match status" value="1"/>
</dbReference>
<dbReference type="AlphaFoldDB" id="A0A2N3MZV6"/>
<gene>
    <name evidence="3" type="ORF">jhhlp_007553</name>
</gene>
<dbReference type="Proteomes" id="UP000233524">
    <property type="component" value="Unassembled WGS sequence"/>
</dbReference>